<dbReference type="PANTHER" id="PTHR11778">
    <property type="entry name" value="SERYL-TRNA SYNTHETASE"/>
    <property type="match status" value="1"/>
</dbReference>
<dbReference type="SUPFAM" id="SSF46589">
    <property type="entry name" value="tRNA-binding arm"/>
    <property type="match status" value="1"/>
</dbReference>
<evidence type="ECO:0000256" key="7">
    <source>
        <dbReference type="ARBA" id="ARBA00034892"/>
    </source>
</evidence>
<dbReference type="EC" id="6.1.1.11" evidence="1"/>
<feature type="domain" description="Aminoacyl-transfer RNA synthetases class-II family profile" evidence="11">
    <location>
        <begin position="200"/>
        <end position="444"/>
    </location>
</feature>
<feature type="binding site" evidence="9">
    <location>
        <begin position="377"/>
        <end position="380"/>
    </location>
    <ligand>
        <name>ATP</name>
        <dbReference type="ChEBI" id="CHEBI:30616"/>
    </ligand>
</feature>
<sequence length="452" mass="51535">MQGYRCHNMVIRRFLHTHIPCYLPLRKPQFDTKAIVAQLQSFLKAVEERDVVSADELISQLKLLPEQQKHSNAIDKAIKDIQIRRKKLEAAIKSDQSEAHTLKQPLKQLKQEFQELTEKQKTIKDSMLQTCLSLPNLTATDVPSSEPEVVSWINPKDNYTADPRREHQKIMIRKGMVDFQTASAISGSSWYYLLNEGAMLEHALVNYVSKKARQWGFKMCLPPSIVRNEVIVACGFKPRDMNNERQIYHLSDTQLGLVATAEISLAGLGVNRTLDLTTPIGLFGVSRSYRAEAGASGRDTKGLYRVHEFTKVELFYWAKPEESALLLERLRELQTEIFTELGLSARVLNMPKNDLGSPAYKKYDIEVWMPGRGSFGEVSSASNCTDYQSRRLHTTYMNTKTGKLDYSHTLNGTAMAIPRVILAIVENFYDTKNDRINIPEVLRPYMEGLEYI</sequence>
<evidence type="ECO:0000256" key="2">
    <source>
        <dbReference type="ARBA" id="ARBA00022598"/>
    </source>
</evidence>
<dbReference type="InterPro" id="IPR006195">
    <property type="entry name" value="aa-tRNA-synth_II"/>
</dbReference>
<keyword evidence="5" id="KW-0030">Aminoacyl-tRNA synthetase</keyword>
<dbReference type="Pfam" id="PF00587">
    <property type="entry name" value="tRNA-synt_2b"/>
    <property type="match status" value="1"/>
</dbReference>
<name>G8JU64_ERECY</name>
<dbReference type="InterPro" id="IPR010978">
    <property type="entry name" value="tRNA-bd_arm"/>
</dbReference>
<organism evidence="12 13">
    <name type="scientific">Eremothecium cymbalariae (strain CBS 270.75 / DBVPG 7215 / KCTC 17166 / NRRL Y-17582)</name>
    <name type="common">Yeast</name>
    <dbReference type="NCBI Taxonomy" id="931890"/>
    <lineage>
        <taxon>Eukaryota</taxon>
        <taxon>Fungi</taxon>
        <taxon>Dikarya</taxon>
        <taxon>Ascomycota</taxon>
        <taxon>Saccharomycotina</taxon>
        <taxon>Saccharomycetes</taxon>
        <taxon>Saccharomycetales</taxon>
        <taxon>Saccharomycetaceae</taxon>
        <taxon>Eremothecium</taxon>
    </lineage>
</organism>
<keyword evidence="3" id="KW-0547">Nucleotide-binding</keyword>
<feature type="site" description="Important for serine binding" evidence="8">
    <location>
        <position position="413"/>
    </location>
</feature>
<feature type="binding site" evidence="9">
    <location>
        <begin position="290"/>
        <end position="292"/>
    </location>
    <ligand>
        <name>ATP</name>
        <dbReference type="ChEBI" id="CHEBI:30616"/>
    </ligand>
</feature>
<dbReference type="RefSeq" id="XP_003646384.1">
    <property type="nucleotide sequence ID" value="XM_003646336.1"/>
</dbReference>
<feature type="binding site" evidence="8">
    <location>
        <position position="260"/>
    </location>
    <ligand>
        <name>L-serine</name>
        <dbReference type="ChEBI" id="CHEBI:33384"/>
    </ligand>
</feature>
<reference evidence="13" key="1">
    <citation type="journal article" date="2012" name="G3 (Bethesda)">
        <title>Pichia sorbitophila, an interspecies yeast hybrid reveals early steps of genome resolution following polyploidization.</title>
        <authorList>
            <person name="Leh Louis V."/>
            <person name="Despons L."/>
            <person name="Friedrich A."/>
            <person name="Martin T."/>
            <person name="Durrens P."/>
            <person name="Casaregola S."/>
            <person name="Neuveglise C."/>
            <person name="Fairhead C."/>
            <person name="Marck C."/>
            <person name="Cruz J.A."/>
            <person name="Straub M.L."/>
            <person name="Kugler V."/>
            <person name="Sacerdot C."/>
            <person name="Uzunov Z."/>
            <person name="Thierry A."/>
            <person name="Weiss S."/>
            <person name="Bleykasten C."/>
            <person name="De Montigny J."/>
            <person name="Jacques N."/>
            <person name="Jung P."/>
            <person name="Lemaire M."/>
            <person name="Mallet S."/>
            <person name="Morel G."/>
            <person name="Richard G.F."/>
            <person name="Sarkar A."/>
            <person name="Savel G."/>
            <person name="Schacherer J."/>
            <person name="Seret M.L."/>
            <person name="Talla E."/>
            <person name="Samson G."/>
            <person name="Jubin C."/>
            <person name="Poulain J."/>
            <person name="Vacherie B."/>
            <person name="Barbe V."/>
            <person name="Pelletier E."/>
            <person name="Sherman D.J."/>
            <person name="Westhof E."/>
            <person name="Weissenbach J."/>
            <person name="Baret P.V."/>
            <person name="Wincker P."/>
            <person name="Gaillardin C."/>
            <person name="Dujon B."/>
            <person name="Souciet J.L."/>
        </authorList>
    </citation>
    <scope>NUCLEOTIDE SEQUENCE [LARGE SCALE GENOMIC DNA]</scope>
    <source>
        <strain evidence="13">CBS 270.75 / DBVPG 7215 / KCTC 17166 / NRRL Y-17582</strain>
    </source>
</reference>
<dbReference type="GO" id="GO:0004828">
    <property type="term" value="F:serine-tRNA ligase activity"/>
    <property type="evidence" value="ECO:0007669"/>
    <property type="project" value="UniProtKB-EC"/>
</dbReference>
<dbReference type="InterPro" id="IPR002314">
    <property type="entry name" value="aa-tRNA-synt_IIb"/>
</dbReference>
<dbReference type="EMBL" id="CP002500">
    <property type="protein sequence ID" value="AET39567.1"/>
    <property type="molecule type" value="Genomic_DNA"/>
</dbReference>
<evidence type="ECO:0000256" key="8">
    <source>
        <dbReference type="PIRSR" id="PIRSR001529-1"/>
    </source>
</evidence>
<dbReference type="InParanoid" id="G8JU64"/>
<dbReference type="FunCoup" id="G8JU64">
    <property type="interactions" value="850"/>
</dbReference>
<dbReference type="Proteomes" id="UP000006790">
    <property type="component" value="Chromosome 4"/>
</dbReference>
<dbReference type="KEGG" id="erc:Ecym_4530"/>
<dbReference type="GO" id="GO:0070158">
    <property type="term" value="P:mitochondrial seryl-tRNA aminoacylation"/>
    <property type="evidence" value="ECO:0007669"/>
    <property type="project" value="EnsemblFungi"/>
</dbReference>
<feature type="binding site" evidence="8">
    <location>
        <position position="313"/>
    </location>
    <ligand>
        <name>L-serine</name>
        <dbReference type="ChEBI" id="CHEBI:33384"/>
    </ligand>
</feature>
<evidence type="ECO:0000313" key="12">
    <source>
        <dbReference type="EMBL" id="AET39567.1"/>
    </source>
</evidence>
<dbReference type="AlphaFoldDB" id="G8JU64"/>
<dbReference type="OMA" id="EQNCIDR"/>
<evidence type="ECO:0000313" key="13">
    <source>
        <dbReference type="Proteomes" id="UP000006790"/>
    </source>
</evidence>
<dbReference type="NCBIfam" id="TIGR00414">
    <property type="entry name" value="serS"/>
    <property type="match status" value="1"/>
</dbReference>
<feature type="binding site" evidence="9">
    <location>
        <begin position="306"/>
        <end position="309"/>
    </location>
    <ligand>
        <name>ATP</name>
        <dbReference type="ChEBI" id="CHEBI:30616"/>
    </ligand>
</feature>
<dbReference type="STRING" id="931890.G8JU64"/>
<evidence type="ECO:0000259" key="11">
    <source>
        <dbReference type="PROSITE" id="PS50862"/>
    </source>
</evidence>
<dbReference type="InterPro" id="IPR002317">
    <property type="entry name" value="Ser-tRNA-ligase_type_1"/>
</dbReference>
<gene>
    <name evidence="12" type="ordered locus">Ecym_4530</name>
</gene>
<keyword evidence="4 9" id="KW-0067">ATP-binding</keyword>
<feature type="coiled-coil region" evidence="10">
    <location>
        <begin position="78"/>
        <end position="126"/>
    </location>
</feature>
<dbReference type="HOGENOM" id="CLU_023797_4_3_1"/>
<protein>
    <recommendedName>
        <fullName evidence="1">serine--tRNA ligase</fullName>
        <ecNumber evidence="1">6.1.1.11</ecNumber>
    </recommendedName>
    <alternativeName>
        <fullName evidence="6">Seryl-tRNA synthetase</fullName>
    </alternativeName>
    <alternativeName>
        <fullName evidence="7">Seryl-tRNA(Ser) synthetase</fullName>
    </alternativeName>
</protein>
<keyword evidence="10" id="KW-0175">Coiled coil</keyword>
<evidence type="ECO:0000256" key="6">
    <source>
        <dbReference type="ARBA" id="ARBA00031113"/>
    </source>
</evidence>
<dbReference type="PROSITE" id="PS50862">
    <property type="entry name" value="AA_TRNA_LIGASE_II"/>
    <property type="match status" value="1"/>
</dbReference>
<evidence type="ECO:0000256" key="4">
    <source>
        <dbReference type="ARBA" id="ARBA00022840"/>
    </source>
</evidence>
<evidence type="ECO:0000256" key="10">
    <source>
        <dbReference type="SAM" id="Coils"/>
    </source>
</evidence>
<dbReference type="GeneID" id="11470135"/>
<dbReference type="GO" id="GO:0005739">
    <property type="term" value="C:mitochondrion"/>
    <property type="evidence" value="ECO:0007669"/>
    <property type="project" value="EnsemblFungi"/>
</dbReference>
<dbReference type="OrthoDB" id="10264585at2759"/>
<keyword evidence="13" id="KW-1185">Reference proteome</keyword>
<dbReference type="PRINTS" id="PR00981">
    <property type="entry name" value="TRNASYNTHSER"/>
</dbReference>
<evidence type="ECO:0000256" key="9">
    <source>
        <dbReference type="PIRSR" id="PIRSR001529-2"/>
    </source>
</evidence>
<dbReference type="eggNOG" id="KOG2509">
    <property type="taxonomic scope" value="Eukaryota"/>
</dbReference>
<dbReference type="SUPFAM" id="SSF55681">
    <property type="entry name" value="Class II aaRS and biotin synthetases"/>
    <property type="match status" value="1"/>
</dbReference>
<evidence type="ECO:0000256" key="1">
    <source>
        <dbReference type="ARBA" id="ARBA00012840"/>
    </source>
</evidence>
<dbReference type="GO" id="GO:0005524">
    <property type="term" value="F:ATP binding"/>
    <property type="evidence" value="ECO:0007669"/>
    <property type="project" value="UniProtKB-KW"/>
</dbReference>
<feature type="binding site" evidence="8">
    <location>
        <position position="411"/>
    </location>
    <ligand>
        <name>L-serine</name>
        <dbReference type="ChEBI" id="CHEBI:33384"/>
    </ligand>
</feature>
<dbReference type="PIRSF" id="PIRSF001529">
    <property type="entry name" value="Ser-tRNA-synth_IIa"/>
    <property type="match status" value="1"/>
</dbReference>
<keyword evidence="2" id="KW-0436">Ligase</keyword>
<feature type="binding site" evidence="8">
    <location>
        <position position="290"/>
    </location>
    <ligand>
        <name>L-serine</name>
        <dbReference type="ChEBI" id="CHEBI:33384"/>
    </ligand>
</feature>
<proteinExistence type="predicted"/>
<evidence type="ECO:0000256" key="5">
    <source>
        <dbReference type="ARBA" id="ARBA00023146"/>
    </source>
</evidence>
<dbReference type="Gene3D" id="3.30.930.10">
    <property type="entry name" value="Bira Bifunctional Protein, Domain 2"/>
    <property type="match status" value="1"/>
</dbReference>
<accession>G8JU64</accession>
<evidence type="ECO:0000256" key="3">
    <source>
        <dbReference type="ARBA" id="ARBA00022741"/>
    </source>
</evidence>
<dbReference type="InterPro" id="IPR045864">
    <property type="entry name" value="aa-tRNA-synth_II/BPL/LPL"/>
</dbReference>